<evidence type="ECO:0000313" key="5">
    <source>
        <dbReference type="Proteomes" id="UP000027135"/>
    </source>
</evidence>
<evidence type="ECO:0000259" key="3">
    <source>
        <dbReference type="PROSITE" id="PS51269"/>
    </source>
</evidence>
<sequence length="198" mass="22127">MELSAHVAAGLKLLGSSSAITENCYTKLLEAGICVITDNQKVINVSQLCNAKGDAVKESYAALLSLLIESARHDIDPDTLSVTLVQDYNFSAPRNEKLIRLYRLHKKQLQAALSNVGIYLPHVVDASWTLDFCIKASSLEQVGSFLYLIQFHTESCPEQYGKDSAISRLKFLCTQEELQDLVWKLRDAVRHVERIANM</sequence>
<dbReference type="PANTHER" id="PTHR31159">
    <property type="entry name" value="COMM DOMAIN-CONTAINING PROTEIN 3"/>
    <property type="match status" value="1"/>
</dbReference>
<organism evidence="4 5">
    <name type="scientific">Zootermopsis nevadensis</name>
    <name type="common">Dampwood termite</name>
    <dbReference type="NCBI Taxonomy" id="136037"/>
    <lineage>
        <taxon>Eukaryota</taxon>
        <taxon>Metazoa</taxon>
        <taxon>Ecdysozoa</taxon>
        <taxon>Arthropoda</taxon>
        <taxon>Hexapoda</taxon>
        <taxon>Insecta</taxon>
        <taxon>Pterygota</taxon>
        <taxon>Neoptera</taxon>
        <taxon>Polyneoptera</taxon>
        <taxon>Dictyoptera</taxon>
        <taxon>Blattodea</taxon>
        <taxon>Blattoidea</taxon>
        <taxon>Termitoidae</taxon>
        <taxon>Termopsidae</taxon>
        <taxon>Zootermopsis</taxon>
    </lineage>
</organism>
<protein>
    <recommendedName>
        <fullName evidence="1">COMM domain-containing protein 3</fullName>
    </recommendedName>
</protein>
<dbReference type="OMA" id="DWRLDYC"/>
<dbReference type="Proteomes" id="UP000027135">
    <property type="component" value="Unassembled WGS sequence"/>
</dbReference>
<dbReference type="InterPro" id="IPR037355">
    <property type="entry name" value="COMMD3"/>
</dbReference>
<dbReference type="AlphaFoldDB" id="A0A067QXZ0"/>
<reference evidence="4 5" key="1">
    <citation type="journal article" date="2014" name="Nat. Commun.">
        <title>Molecular traces of alternative social organization in a termite genome.</title>
        <authorList>
            <person name="Terrapon N."/>
            <person name="Li C."/>
            <person name="Robertson H.M."/>
            <person name="Ji L."/>
            <person name="Meng X."/>
            <person name="Booth W."/>
            <person name="Chen Z."/>
            <person name="Childers C.P."/>
            <person name="Glastad K.M."/>
            <person name="Gokhale K."/>
            <person name="Gowin J."/>
            <person name="Gronenberg W."/>
            <person name="Hermansen R.A."/>
            <person name="Hu H."/>
            <person name="Hunt B.G."/>
            <person name="Huylmans A.K."/>
            <person name="Khalil S.M."/>
            <person name="Mitchell R.D."/>
            <person name="Munoz-Torres M.C."/>
            <person name="Mustard J.A."/>
            <person name="Pan H."/>
            <person name="Reese J.T."/>
            <person name="Scharf M.E."/>
            <person name="Sun F."/>
            <person name="Vogel H."/>
            <person name="Xiao J."/>
            <person name="Yang W."/>
            <person name="Yang Z."/>
            <person name="Yang Z."/>
            <person name="Zhou J."/>
            <person name="Zhu J."/>
            <person name="Brent C.S."/>
            <person name="Elsik C.G."/>
            <person name="Goodisman M.A."/>
            <person name="Liberles D.A."/>
            <person name="Roe R.M."/>
            <person name="Vargo E.L."/>
            <person name="Vilcinskas A."/>
            <person name="Wang J."/>
            <person name="Bornberg-Bauer E."/>
            <person name="Korb J."/>
            <person name="Zhang G."/>
            <person name="Liebig J."/>
        </authorList>
    </citation>
    <scope>NUCLEOTIDE SEQUENCE [LARGE SCALE GENOMIC DNA]</scope>
    <source>
        <tissue evidence="4">Whole organism</tissue>
    </source>
</reference>
<dbReference type="PROSITE" id="PS51269">
    <property type="entry name" value="COMM"/>
    <property type="match status" value="1"/>
</dbReference>
<name>A0A067QXZ0_ZOONE</name>
<evidence type="ECO:0000256" key="1">
    <source>
        <dbReference type="ARBA" id="ARBA00016548"/>
    </source>
</evidence>
<dbReference type="OrthoDB" id="1917519at2759"/>
<dbReference type="InterPro" id="IPR017920">
    <property type="entry name" value="COMM"/>
</dbReference>
<dbReference type="GO" id="GO:0006814">
    <property type="term" value="P:sodium ion transport"/>
    <property type="evidence" value="ECO:0007669"/>
    <property type="project" value="InterPro"/>
</dbReference>
<gene>
    <name evidence="4" type="ORF">L798_14630</name>
</gene>
<proteinExistence type="inferred from homology"/>
<dbReference type="EMBL" id="KK853123">
    <property type="protein sequence ID" value="KDR11046.1"/>
    <property type="molecule type" value="Genomic_DNA"/>
</dbReference>
<comment type="similarity">
    <text evidence="2">Belongs to the COMM domain-containing protein 3 family.</text>
</comment>
<dbReference type="PANTHER" id="PTHR31159:SF1">
    <property type="entry name" value="COMM DOMAIN-CONTAINING PROTEIN 3"/>
    <property type="match status" value="1"/>
</dbReference>
<feature type="domain" description="COMM" evidence="3">
    <location>
        <begin position="122"/>
        <end position="196"/>
    </location>
</feature>
<dbReference type="CDD" id="cd04751">
    <property type="entry name" value="Commd3"/>
    <property type="match status" value="1"/>
</dbReference>
<evidence type="ECO:0000313" key="4">
    <source>
        <dbReference type="EMBL" id="KDR11046.1"/>
    </source>
</evidence>
<dbReference type="Pfam" id="PF21672">
    <property type="entry name" value="COMM_HN"/>
    <property type="match status" value="1"/>
</dbReference>
<dbReference type="InParanoid" id="A0A067QXZ0"/>
<dbReference type="eggNOG" id="ENOG502R79J">
    <property type="taxonomic scope" value="Eukaryota"/>
</dbReference>
<dbReference type="FunCoup" id="A0A067QXZ0">
    <property type="interactions" value="12"/>
</dbReference>
<keyword evidence="5" id="KW-1185">Reference proteome</keyword>
<dbReference type="STRING" id="136037.A0A067QXZ0"/>
<evidence type="ECO:0000256" key="2">
    <source>
        <dbReference type="ARBA" id="ARBA00093469"/>
    </source>
</evidence>
<accession>A0A067QXZ0</accession>
<dbReference type="Pfam" id="PF07258">
    <property type="entry name" value="COMM_domain"/>
    <property type="match status" value="1"/>
</dbReference>